<evidence type="ECO:0000256" key="5">
    <source>
        <dbReference type="ARBA" id="ARBA00031395"/>
    </source>
</evidence>
<dbReference type="AlphaFoldDB" id="A0A8J6JDP7"/>
<protein>
    <recommendedName>
        <fullName evidence="2 7">Aminomethyltransferase</fullName>
        <ecNumber evidence="2 7">2.1.2.10</ecNumber>
    </recommendedName>
    <alternativeName>
        <fullName evidence="5 7">Glycine cleavage system T protein</fullName>
    </alternativeName>
</protein>
<name>A0A8J6JDP7_9FIRM</name>
<dbReference type="GO" id="GO:0005960">
    <property type="term" value="C:glycine cleavage complex"/>
    <property type="evidence" value="ECO:0007669"/>
    <property type="project" value="InterPro"/>
</dbReference>
<dbReference type="EMBL" id="JACOPQ010000013">
    <property type="protein sequence ID" value="MBC5738208.1"/>
    <property type="molecule type" value="Genomic_DNA"/>
</dbReference>
<evidence type="ECO:0000259" key="9">
    <source>
        <dbReference type="Pfam" id="PF01571"/>
    </source>
</evidence>
<keyword evidence="12" id="KW-1185">Reference proteome</keyword>
<dbReference type="HAMAP" id="MF_00259">
    <property type="entry name" value="GcvT"/>
    <property type="match status" value="1"/>
</dbReference>
<dbReference type="FunFam" id="3.30.70.1400:FF:000001">
    <property type="entry name" value="Aminomethyltransferase"/>
    <property type="match status" value="1"/>
</dbReference>
<evidence type="ECO:0000256" key="1">
    <source>
        <dbReference type="ARBA" id="ARBA00008609"/>
    </source>
</evidence>
<accession>A0A8J6JDP7</accession>
<evidence type="ECO:0000256" key="3">
    <source>
        <dbReference type="ARBA" id="ARBA00022576"/>
    </source>
</evidence>
<dbReference type="NCBIfam" id="TIGR00528">
    <property type="entry name" value="gcvT"/>
    <property type="match status" value="1"/>
</dbReference>
<dbReference type="InterPro" id="IPR006222">
    <property type="entry name" value="GCVT_N"/>
</dbReference>
<dbReference type="EC" id="2.1.2.10" evidence="2 7"/>
<comment type="subunit">
    <text evidence="7">The glycine cleavage system is composed of four proteins: P, T, L and H.</text>
</comment>
<proteinExistence type="inferred from homology"/>
<dbReference type="SUPFAM" id="SSF101790">
    <property type="entry name" value="Aminomethyltransferase beta-barrel domain"/>
    <property type="match status" value="1"/>
</dbReference>
<dbReference type="InterPro" id="IPR027266">
    <property type="entry name" value="TrmE/GcvT-like"/>
</dbReference>
<reference evidence="11" key="1">
    <citation type="submission" date="2020-08" db="EMBL/GenBank/DDBJ databases">
        <title>Genome public.</title>
        <authorList>
            <person name="Liu C."/>
            <person name="Sun Q."/>
        </authorList>
    </citation>
    <scope>NUCLEOTIDE SEQUENCE</scope>
    <source>
        <strain evidence="11">NSJ-52</strain>
    </source>
</reference>
<dbReference type="NCBIfam" id="NF001567">
    <property type="entry name" value="PRK00389.1"/>
    <property type="match status" value="1"/>
</dbReference>
<dbReference type="InterPro" id="IPR022903">
    <property type="entry name" value="GcvT_bac"/>
</dbReference>
<dbReference type="FunFam" id="4.10.1250.10:FF:000001">
    <property type="entry name" value="Aminomethyltransferase"/>
    <property type="match status" value="1"/>
</dbReference>
<keyword evidence="4 7" id="KW-0808">Transferase</keyword>
<evidence type="ECO:0000313" key="11">
    <source>
        <dbReference type="EMBL" id="MBC5738208.1"/>
    </source>
</evidence>
<dbReference type="PANTHER" id="PTHR43757:SF2">
    <property type="entry name" value="AMINOMETHYLTRANSFERASE, MITOCHONDRIAL"/>
    <property type="match status" value="1"/>
</dbReference>
<dbReference type="GO" id="GO:0019464">
    <property type="term" value="P:glycine decarboxylation via glycine cleavage system"/>
    <property type="evidence" value="ECO:0007669"/>
    <property type="project" value="UniProtKB-UniRule"/>
</dbReference>
<dbReference type="FunFam" id="2.40.30.110:FF:000003">
    <property type="entry name" value="Aminomethyltransferase"/>
    <property type="match status" value="1"/>
</dbReference>
<comment type="caution">
    <text evidence="11">The sequence shown here is derived from an EMBL/GenBank/DDBJ whole genome shotgun (WGS) entry which is preliminary data.</text>
</comment>
<dbReference type="SUPFAM" id="SSF103025">
    <property type="entry name" value="Folate-binding domain"/>
    <property type="match status" value="1"/>
</dbReference>
<dbReference type="Proteomes" id="UP000607645">
    <property type="component" value="Unassembled WGS sequence"/>
</dbReference>
<dbReference type="InterPro" id="IPR029043">
    <property type="entry name" value="GcvT/YgfZ_C"/>
</dbReference>
<gene>
    <name evidence="7 11" type="primary">gcvT</name>
    <name evidence="11" type="ORF">H8S62_14440</name>
</gene>
<dbReference type="Gene3D" id="4.10.1250.10">
    <property type="entry name" value="Aminomethyltransferase fragment"/>
    <property type="match status" value="1"/>
</dbReference>
<evidence type="ECO:0000313" key="12">
    <source>
        <dbReference type="Proteomes" id="UP000607645"/>
    </source>
</evidence>
<evidence type="ECO:0000256" key="2">
    <source>
        <dbReference type="ARBA" id="ARBA00012616"/>
    </source>
</evidence>
<organism evidence="11 12">
    <name type="scientific">Lawsonibacter faecis</name>
    <dbReference type="NCBI Taxonomy" id="2763052"/>
    <lineage>
        <taxon>Bacteria</taxon>
        <taxon>Bacillati</taxon>
        <taxon>Bacillota</taxon>
        <taxon>Clostridia</taxon>
        <taxon>Eubacteriales</taxon>
        <taxon>Oscillospiraceae</taxon>
        <taxon>Lawsonibacter</taxon>
    </lineage>
</organism>
<dbReference type="PANTHER" id="PTHR43757">
    <property type="entry name" value="AMINOMETHYLTRANSFERASE"/>
    <property type="match status" value="1"/>
</dbReference>
<evidence type="ECO:0000259" key="10">
    <source>
        <dbReference type="Pfam" id="PF08669"/>
    </source>
</evidence>
<dbReference type="Gene3D" id="2.40.30.110">
    <property type="entry name" value="Aminomethyltransferase beta-barrel domains"/>
    <property type="match status" value="1"/>
</dbReference>
<dbReference type="Gene3D" id="3.30.70.1400">
    <property type="entry name" value="Aminomethyltransferase beta-barrel domains"/>
    <property type="match status" value="1"/>
</dbReference>
<keyword evidence="3 7" id="KW-0032">Aminotransferase</keyword>
<dbReference type="GO" id="GO:0005829">
    <property type="term" value="C:cytosol"/>
    <property type="evidence" value="ECO:0007669"/>
    <property type="project" value="TreeGrafter"/>
</dbReference>
<dbReference type="Pfam" id="PF08669">
    <property type="entry name" value="GCV_T_C"/>
    <property type="match status" value="1"/>
</dbReference>
<dbReference type="PIRSF" id="PIRSF006487">
    <property type="entry name" value="GcvT"/>
    <property type="match status" value="1"/>
</dbReference>
<comment type="catalytic activity">
    <reaction evidence="6 7">
        <text>N(6)-[(R)-S(8)-aminomethyldihydrolipoyl]-L-lysyl-[protein] + (6S)-5,6,7,8-tetrahydrofolate = N(6)-[(R)-dihydrolipoyl]-L-lysyl-[protein] + (6R)-5,10-methylene-5,6,7,8-tetrahydrofolate + NH4(+)</text>
        <dbReference type="Rhea" id="RHEA:16945"/>
        <dbReference type="Rhea" id="RHEA-COMP:10475"/>
        <dbReference type="Rhea" id="RHEA-COMP:10492"/>
        <dbReference type="ChEBI" id="CHEBI:15636"/>
        <dbReference type="ChEBI" id="CHEBI:28938"/>
        <dbReference type="ChEBI" id="CHEBI:57453"/>
        <dbReference type="ChEBI" id="CHEBI:83100"/>
        <dbReference type="ChEBI" id="CHEBI:83143"/>
        <dbReference type="EC" id="2.1.2.10"/>
    </reaction>
</comment>
<comment type="similarity">
    <text evidence="1 7">Belongs to the GcvT family.</text>
</comment>
<evidence type="ECO:0000256" key="8">
    <source>
        <dbReference type="PIRSR" id="PIRSR006487-1"/>
    </source>
</evidence>
<feature type="domain" description="GCVT N-terminal" evidence="9">
    <location>
        <begin position="7"/>
        <end position="260"/>
    </location>
</feature>
<dbReference type="InterPro" id="IPR006223">
    <property type="entry name" value="GcvT"/>
</dbReference>
<dbReference type="InterPro" id="IPR013977">
    <property type="entry name" value="GcvT_C"/>
</dbReference>
<dbReference type="RefSeq" id="WP_186920061.1">
    <property type="nucleotide sequence ID" value="NZ_JACOPQ010000013.1"/>
</dbReference>
<dbReference type="InterPro" id="IPR028896">
    <property type="entry name" value="GcvT/YgfZ/DmdA"/>
</dbReference>
<dbReference type="Pfam" id="PF01571">
    <property type="entry name" value="GCV_T"/>
    <property type="match status" value="1"/>
</dbReference>
<evidence type="ECO:0000256" key="4">
    <source>
        <dbReference type="ARBA" id="ARBA00022679"/>
    </source>
</evidence>
<comment type="function">
    <text evidence="7">The glycine cleavage system catalyzes the degradation of glycine.</text>
</comment>
<evidence type="ECO:0000256" key="7">
    <source>
        <dbReference type="HAMAP-Rule" id="MF_00259"/>
    </source>
</evidence>
<dbReference type="Gene3D" id="3.30.1360.120">
    <property type="entry name" value="Probable tRNA modification gtpase trme, domain 1"/>
    <property type="match status" value="1"/>
</dbReference>
<dbReference type="GO" id="GO:0004047">
    <property type="term" value="F:aminomethyltransferase activity"/>
    <property type="evidence" value="ECO:0007669"/>
    <property type="project" value="UniProtKB-UniRule"/>
</dbReference>
<dbReference type="GO" id="GO:0008483">
    <property type="term" value="F:transaminase activity"/>
    <property type="evidence" value="ECO:0007669"/>
    <property type="project" value="UniProtKB-KW"/>
</dbReference>
<sequence length="358" mass="39352">MEKKTPLYEKHVALGGKMVPFAGYLLPVQYPAGVIAEHRAVRERAGIFDVSHMGEVLLEGPDAVRNLEHLLTNRFADLKLGSCRYALMLYDNGGTVDDLIVYRRDTDKFMLVLNAANKDKDVAWIQEHLTGDVRLSDISDKVAQIALQGPGARAIMERLVHPELLPDKYYTFSEYVGFENTHSLISRTGYTGEFGYELYMLPDDAERVWDTLLSAGAQPCGLGCRDTLRLEAAMPLYGHELSAEIDPITAGLGFAVKLDKEDFIGKTALLEAGEPARVRVGLKVTGRGIVREHESVFIGDRLVGETTSGTHCPTLGVGCAMAYVERDVSAPGTAVEVEVRSRRVAAELVPLPFYKAPK</sequence>
<feature type="domain" description="Aminomethyltransferase C-terminal" evidence="10">
    <location>
        <begin position="277"/>
        <end position="355"/>
    </location>
</feature>
<evidence type="ECO:0000256" key="6">
    <source>
        <dbReference type="ARBA" id="ARBA00047665"/>
    </source>
</evidence>
<feature type="binding site" evidence="8">
    <location>
        <position position="197"/>
    </location>
    <ligand>
        <name>substrate</name>
    </ligand>
</feature>